<evidence type="ECO:0000256" key="3">
    <source>
        <dbReference type="ARBA" id="ARBA00022833"/>
    </source>
</evidence>
<dbReference type="SUPFAM" id="SSF56796">
    <property type="entry name" value="Dehydroquinate synthase-like"/>
    <property type="match status" value="1"/>
</dbReference>
<dbReference type="NCBIfam" id="NF006941">
    <property type="entry name" value="PRK09423.1"/>
    <property type="match status" value="1"/>
</dbReference>
<evidence type="ECO:0000256" key="1">
    <source>
        <dbReference type="ARBA" id="ARBA00007358"/>
    </source>
</evidence>
<comment type="similarity">
    <text evidence="1">Belongs to the iron-containing alcohol dehydrogenase family.</text>
</comment>
<dbReference type="InterPro" id="IPR016205">
    <property type="entry name" value="Glycerol_DH"/>
</dbReference>
<evidence type="ECO:0000256" key="2">
    <source>
        <dbReference type="ARBA" id="ARBA00022723"/>
    </source>
</evidence>
<organism evidence="7 8">
    <name type="scientific">Halogeometricum salsisoli</name>
    <dbReference type="NCBI Taxonomy" id="2950536"/>
    <lineage>
        <taxon>Archaea</taxon>
        <taxon>Methanobacteriati</taxon>
        <taxon>Methanobacteriota</taxon>
        <taxon>Stenosarchaea group</taxon>
        <taxon>Halobacteria</taxon>
        <taxon>Halobacteriales</taxon>
        <taxon>Haloferacaceae</taxon>
        <taxon>Halogeometricum</taxon>
    </lineage>
</organism>
<dbReference type="PIRSF" id="PIRSF000112">
    <property type="entry name" value="Glycerol_dehydrogenase"/>
    <property type="match status" value="1"/>
</dbReference>
<keyword evidence="2" id="KW-0479">Metal-binding</keyword>
<reference evidence="7 8" key="1">
    <citation type="submission" date="2022-06" db="EMBL/GenBank/DDBJ databases">
        <title>Halogeometricum sp. a new haloarchaeum isolate from saline soil.</title>
        <authorList>
            <person name="Strakova D."/>
            <person name="Galisteo C."/>
            <person name="Sanchez-Porro C."/>
            <person name="Ventosa A."/>
        </authorList>
    </citation>
    <scope>NUCLEOTIDE SEQUENCE [LARGE SCALE GENOMIC DNA]</scope>
    <source>
        <strain evidence="7 8">S1BR25-6</strain>
    </source>
</reference>
<dbReference type="EMBL" id="JAMQOP010000001">
    <property type="protein sequence ID" value="MDS0298109.1"/>
    <property type="molecule type" value="Genomic_DNA"/>
</dbReference>
<protein>
    <submittedName>
        <fullName evidence="7">Glycerol dehydrogenase</fullName>
    </submittedName>
</protein>
<evidence type="ECO:0000313" key="7">
    <source>
        <dbReference type="EMBL" id="MDS0298109.1"/>
    </source>
</evidence>
<dbReference type="PROSITE" id="PS00913">
    <property type="entry name" value="ADH_IRON_1"/>
    <property type="match status" value="1"/>
</dbReference>
<dbReference type="CDD" id="cd08170">
    <property type="entry name" value="GlyDH"/>
    <property type="match status" value="1"/>
</dbReference>
<name>A0ABU2GBJ2_9EURY</name>
<dbReference type="PANTHER" id="PTHR43616">
    <property type="entry name" value="GLYCEROL DEHYDROGENASE"/>
    <property type="match status" value="1"/>
</dbReference>
<keyword evidence="3" id="KW-0862">Zinc</keyword>
<dbReference type="Gene3D" id="1.20.1090.10">
    <property type="entry name" value="Dehydroquinate synthase-like - alpha domain"/>
    <property type="match status" value="1"/>
</dbReference>
<proteinExistence type="inferred from homology"/>
<dbReference type="RefSeq" id="WP_310922927.1">
    <property type="nucleotide sequence ID" value="NZ_JAMQOP010000001.1"/>
</dbReference>
<evidence type="ECO:0000256" key="4">
    <source>
        <dbReference type="ARBA" id="ARBA00023002"/>
    </source>
</evidence>
<gene>
    <name evidence="7" type="ORF">NDI76_05085</name>
</gene>
<dbReference type="InterPro" id="IPR001670">
    <property type="entry name" value="ADH_Fe/GldA"/>
</dbReference>
<dbReference type="Proteomes" id="UP001257060">
    <property type="component" value="Unassembled WGS sequence"/>
</dbReference>
<dbReference type="InterPro" id="IPR018211">
    <property type="entry name" value="ADH_Fe_CS"/>
</dbReference>
<dbReference type="Pfam" id="PF00465">
    <property type="entry name" value="Fe-ADH"/>
    <property type="match status" value="1"/>
</dbReference>
<comment type="caution">
    <text evidence="7">The sequence shown here is derived from an EMBL/GenBank/DDBJ whole genome shotgun (WGS) entry which is preliminary data.</text>
</comment>
<evidence type="ECO:0000259" key="6">
    <source>
        <dbReference type="Pfam" id="PF00465"/>
    </source>
</evidence>
<keyword evidence="8" id="KW-1185">Reference proteome</keyword>
<evidence type="ECO:0000256" key="5">
    <source>
        <dbReference type="ARBA" id="ARBA00023027"/>
    </source>
</evidence>
<keyword evidence="4" id="KW-0560">Oxidoreductase</keyword>
<sequence>MEKLFASPAKYVQGRGVASQLGDHASSLGESALLLGDETVLGLVEDSVTASLESAGFETRAVTFDGEASQTEIERIVDVAEAEGSDVVVGAGGGKGIDTAKAVADATGAATVSMPTVASTDAPTSSLSVIYSDHGEFEAYRFYDRHPDLVLVDTELIAAAPTRFFVSGIGDALATWYEADAARRDTDGENFFGGRPTRAGTALAELCYETLQDHAASAVEAVERDAVTESVEAVTEANTLLSGLGFENGGIAAAHSIHNGLTQLESTHDASHGEKVNVGTISQLVLEGKPDGQVAETIRFTSELGLPVTLAEIGVDDVEAADLDAVAEAACADDETIHNEPFAVEPAAVRDAILTADALGHKHGAN</sequence>
<dbReference type="PANTHER" id="PTHR43616:SF5">
    <property type="entry name" value="GLYCEROL DEHYDROGENASE 1"/>
    <property type="match status" value="1"/>
</dbReference>
<evidence type="ECO:0000313" key="8">
    <source>
        <dbReference type="Proteomes" id="UP001257060"/>
    </source>
</evidence>
<feature type="domain" description="Alcohol dehydrogenase iron-type/glycerol dehydrogenase GldA" evidence="6">
    <location>
        <begin position="8"/>
        <end position="154"/>
    </location>
</feature>
<keyword evidence="5" id="KW-0520">NAD</keyword>
<dbReference type="Gene3D" id="3.40.50.1970">
    <property type="match status" value="1"/>
</dbReference>
<accession>A0ABU2GBJ2</accession>